<gene>
    <name evidence="9" type="primary">lnt</name>
    <name evidence="11" type="ORF">Deia_00293</name>
</gene>
<feature type="transmembrane region" description="Helical" evidence="9">
    <location>
        <begin position="189"/>
        <end position="210"/>
    </location>
</feature>
<keyword evidence="8 9" id="KW-0012">Acyltransferase</keyword>
<evidence type="ECO:0000259" key="10">
    <source>
        <dbReference type="PROSITE" id="PS50263"/>
    </source>
</evidence>
<dbReference type="CDD" id="cd07571">
    <property type="entry name" value="ALP_N-acyl_transferase"/>
    <property type="match status" value="1"/>
</dbReference>
<dbReference type="UniPathway" id="UPA00666"/>
<comment type="subcellular location">
    <subcellularLocation>
        <location evidence="1 9">Cell membrane</location>
        <topology evidence="1 9">Multi-pass membrane protein</topology>
    </subcellularLocation>
</comment>
<sequence length="496" mass="57190">MKAISKMSCTVAVCANQYFDSINKLIWLRLLLKINPKNHIYVKLFFAGFISIFASTPMYFFPALFISLPYFYAKLEKTENVKTAAKYSIAFGLGYFFANTHWIAFSLFEDMRFIILLPLALTVIPLYFSIYLTLCMAIWRYILPNISNRAMQIFAFSLLWILSERLRASMIFPFPWWQIGMTLGALDAWLQPLAVIGINLFSFFAVLLYLIPTILLAEIAKWEKICAICFIALIHTLFLTFGIFRLNHQEKLEIPFNIGLLQTNFTQYQKFHDVQKSLEVHHLQTREIMKNLDKNAQNLIIWPETSIPYSINKDSPQDENTASYLEIIQSEIGKNTKIVFGGVGLDESDNYTNSAFLMGNEKIEKIYDKINLVPFGEYVPLIPIKIGFLPSFSRGKERAVWNIFDKKFVPLICYEILFDKNVKKLHPDYIITISNDGWFGNSIGPHQHFAHARIAAIRNQVPVIRVANTGISAIIDKYGKVIAKIDRKDEKTLIFK</sequence>
<comment type="function">
    <text evidence="9">Catalyzes the phospholipid dependent N-acylation of the N-terminal cysteine of apolipoprotein, the last step in lipoprotein maturation.</text>
</comment>
<dbReference type="RefSeq" id="WP_146820393.1">
    <property type="nucleotide sequence ID" value="NZ_CP029077.1"/>
</dbReference>
<evidence type="ECO:0000313" key="12">
    <source>
        <dbReference type="Proteomes" id="UP000321934"/>
    </source>
</evidence>
<feature type="transmembrane region" description="Helical" evidence="9">
    <location>
        <begin position="114"/>
        <end position="141"/>
    </location>
</feature>
<dbReference type="Pfam" id="PF20154">
    <property type="entry name" value="LNT_N"/>
    <property type="match status" value="1"/>
</dbReference>
<dbReference type="InterPro" id="IPR003010">
    <property type="entry name" value="C-N_Hydrolase"/>
</dbReference>
<dbReference type="InterPro" id="IPR036526">
    <property type="entry name" value="C-N_Hydrolase_sf"/>
</dbReference>
<dbReference type="Proteomes" id="UP000321934">
    <property type="component" value="Chromosome"/>
</dbReference>
<evidence type="ECO:0000256" key="2">
    <source>
        <dbReference type="ARBA" id="ARBA00010065"/>
    </source>
</evidence>
<evidence type="ECO:0000256" key="4">
    <source>
        <dbReference type="ARBA" id="ARBA00022679"/>
    </source>
</evidence>
<feature type="transmembrane region" description="Helical" evidence="9">
    <location>
        <begin position="87"/>
        <end position="108"/>
    </location>
</feature>
<feature type="transmembrane region" description="Helical" evidence="9">
    <location>
        <begin position="222"/>
        <end position="244"/>
    </location>
</feature>
<keyword evidence="7 9" id="KW-0472">Membrane</keyword>
<keyword evidence="4 9" id="KW-0808">Transferase</keyword>
<dbReference type="Gene3D" id="3.60.110.10">
    <property type="entry name" value="Carbon-nitrogen hydrolase"/>
    <property type="match status" value="1"/>
</dbReference>
<comment type="pathway">
    <text evidence="9">Protein modification; lipoprotein biosynthesis (N-acyl transfer).</text>
</comment>
<dbReference type="NCBIfam" id="TIGR00546">
    <property type="entry name" value="lnt"/>
    <property type="match status" value="1"/>
</dbReference>
<evidence type="ECO:0000256" key="1">
    <source>
        <dbReference type="ARBA" id="ARBA00004651"/>
    </source>
</evidence>
<dbReference type="Pfam" id="PF00795">
    <property type="entry name" value="CN_hydrolase"/>
    <property type="match status" value="1"/>
</dbReference>
<comment type="catalytic activity">
    <reaction evidence="9">
        <text>N-terminal S-1,2-diacyl-sn-glyceryl-L-cysteinyl-[lipoprotein] + a glycerophospholipid = N-acyl-S-1,2-diacyl-sn-glyceryl-L-cysteinyl-[lipoprotein] + a 2-acyl-sn-glycero-3-phospholipid + H(+)</text>
        <dbReference type="Rhea" id="RHEA:48228"/>
        <dbReference type="Rhea" id="RHEA-COMP:14681"/>
        <dbReference type="Rhea" id="RHEA-COMP:14684"/>
        <dbReference type="ChEBI" id="CHEBI:15378"/>
        <dbReference type="ChEBI" id="CHEBI:136912"/>
        <dbReference type="ChEBI" id="CHEBI:140656"/>
        <dbReference type="ChEBI" id="CHEBI:140657"/>
        <dbReference type="ChEBI" id="CHEBI:140660"/>
        <dbReference type="EC" id="2.3.1.269"/>
    </reaction>
</comment>
<reference evidence="11 12" key="1">
    <citation type="journal article" date="2019" name="ISME J.">
        <title>Deianiraea, an extracellular bacterium associated with the ciliate Paramecium, suggests an alternative scenario for the evolution of Rickettsiales.</title>
        <authorList>
            <person name="Castelli M."/>
            <person name="Sabaneyeva E."/>
            <person name="Lanzoni O."/>
            <person name="Lebedeva N."/>
            <person name="Floriano A.M."/>
            <person name="Gaiarsa S."/>
            <person name="Benken K."/>
            <person name="Modeo L."/>
            <person name="Bandi C."/>
            <person name="Potekhin A."/>
            <person name="Sassera D."/>
            <person name="Petroni G."/>
        </authorList>
    </citation>
    <scope>NUCLEOTIDE SEQUENCE [LARGE SCALE GENOMIC DNA]</scope>
    <source>
        <strain evidence="11">CyL4-1</strain>
    </source>
</reference>
<keyword evidence="12" id="KW-1185">Reference proteome</keyword>
<comment type="caution">
    <text evidence="9">Lacks conserved residue(s) required for the propagation of feature annotation.</text>
</comment>
<keyword evidence="11" id="KW-0449">Lipoprotein</keyword>
<dbReference type="GO" id="GO:0042158">
    <property type="term" value="P:lipoprotein biosynthetic process"/>
    <property type="evidence" value="ECO:0007669"/>
    <property type="project" value="UniProtKB-UniRule"/>
</dbReference>
<keyword evidence="3 9" id="KW-1003">Cell membrane</keyword>
<dbReference type="AlphaFoldDB" id="A0A5B8XCX6"/>
<organism evidence="11 12">
    <name type="scientific">Candidatus Deianiraea vastatrix</name>
    <dbReference type="NCBI Taxonomy" id="2163644"/>
    <lineage>
        <taxon>Bacteria</taxon>
        <taxon>Pseudomonadati</taxon>
        <taxon>Pseudomonadota</taxon>
        <taxon>Alphaproteobacteria</taxon>
        <taxon>Rickettsiales</taxon>
        <taxon>Candidatus Deianiraeaceae</taxon>
        <taxon>Candidatus Deianiraea</taxon>
    </lineage>
</organism>
<evidence type="ECO:0000313" key="11">
    <source>
        <dbReference type="EMBL" id="QED23100.1"/>
    </source>
</evidence>
<dbReference type="HAMAP" id="MF_01148">
    <property type="entry name" value="Lnt"/>
    <property type="match status" value="1"/>
</dbReference>
<dbReference type="EC" id="2.3.1.269" evidence="9"/>
<name>A0A5B8XCX6_9RICK</name>
<protein>
    <recommendedName>
        <fullName evidence="9">Apolipoprotein N-acyltransferase</fullName>
        <shortName evidence="9">ALP N-acyltransferase</shortName>
        <ecNumber evidence="9">2.3.1.269</ecNumber>
    </recommendedName>
</protein>
<evidence type="ECO:0000256" key="6">
    <source>
        <dbReference type="ARBA" id="ARBA00022989"/>
    </source>
</evidence>
<dbReference type="PROSITE" id="PS50263">
    <property type="entry name" value="CN_HYDROLASE"/>
    <property type="match status" value="1"/>
</dbReference>
<dbReference type="EMBL" id="CP029077">
    <property type="protein sequence ID" value="QED23100.1"/>
    <property type="molecule type" value="Genomic_DNA"/>
</dbReference>
<dbReference type="OrthoDB" id="9804277at2"/>
<evidence type="ECO:0000256" key="5">
    <source>
        <dbReference type="ARBA" id="ARBA00022692"/>
    </source>
</evidence>
<accession>A0A5B8XCX6</accession>
<dbReference type="SUPFAM" id="SSF56317">
    <property type="entry name" value="Carbon-nitrogen hydrolase"/>
    <property type="match status" value="1"/>
</dbReference>
<feature type="transmembrane region" description="Helical" evidence="9">
    <location>
        <begin position="40"/>
        <end position="66"/>
    </location>
</feature>
<dbReference type="InterPro" id="IPR004563">
    <property type="entry name" value="Apolipo_AcylTrfase"/>
</dbReference>
<dbReference type="GO" id="GO:0005886">
    <property type="term" value="C:plasma membrane"/>
    <property type="evidence" value="ECO:0007669"/>
    <property type="project" value="UniProtKB-SubCell"/>
</dbReference>
<evidence type="ECO:0000256" key="9">
    <source>
        <dbReference type="HAMAP-Rule" id="MF_01148"/>
    </source>
</evidence>
<evidence type="ECO:0000256" key="8">
    <source>
        <dbReference type="ARBA" id="ARBA00023315"/>
    </source>
</evidence>
<dbReference type="PANTHER" id="PTHR38686:SF1">
    <property type="entry name" value="APOLIPOPROTEIN N-ACYLTRANSFERASE"/>
    <property type="match status" value="1"/>
</dbReference>
<dbReference type="InterPro" id="IPR045378">
    <property type="entry name" value="LNT_N"/>
</dbReference>
<proteinExistence type="inferred from homology"/>
<feature type="domain" description="CN hydrolase" evidence="10">
    <location>
        <begin position="261"/>
        <end position="496"/>
    </location>
</feature>
<dbReference type="GO" id="GO:0016410">
    <property type="term" value="F:N-acyltransferase activity"/>
    <property type="evidence" value="ECO:0007669"/>
    <property type="project" value="UniProtKB-UniRule"/>
</dbReference>
<keyword evidence="6 9" id="KW-1133">Transmembrane helix</keyword>
<comment type="similarity">
    <text evidence="2 9">Belongs to the CN hydrolase family. Apolipoprotein N-acyltransferase subfamily.</text>
</comment>
<keyword evidence="5 9" id="KW-0812">Transmembrane</keyword>
<evidence type="ECO:0000256" key="3">
    <source>
        <dbReference type="ARBA" id="ARBA00022475"/>
    </source>
</evidence>
<evidence type="ECO:0000256" key="7">
    <source>
        <dbReference type="ARBA" id="ARBA00023136"/>
    </source>
</evidence>
<dbReference type="PANTHER" id="PTHR38686">
    <property type="entry name" value="APOLIPOPROTEIN N-ACYLTRANSFERASE"/>
    <property type="match status" value="1"/>
</dbReference>